<keyword evidence="2" id="KW-1185">Reference proteome</keyword>
<name>A0A1Y2AJT5_9FUNG</name>
<reference evidence="1 2" key="1">
    <citation type="submission" date="2016-07" db="EMBL/GenBank/DDBJ databases">
        <title>Pervasive Adenine N6-methylation of Active Genes in Fungi.</title>
        <authorList>
            <consortium name="DOE Joint Genome Institute"/>
            <person name="Mondo S.J."/>
            <person name="Dannebaum R.O."/>
            <person name="Kuo R.C."/>
            <person name="Labutti K."/>
            <person name="Haridas S."/>
            <person name="Kuo A."/>
            <person name="Salamov A."/>
            <person name="Ahrendt S.R."/>
            <person name="Lipzen A."/>
            <person name="Sullivan W."/>
            <person name="Andreopoulos W.B."/>
            <person name="Clum A."/>
            <person name="Lindquist E."/>
            <person name="Daum C."/>
            <person name="Ramamoorthy G.K."/>
            <person name="Gryganskyi A."/>
            <person name="Culley D."/>
            <person name="Magnuson J.K."/>
            <person name="James T.Y."/>
            <person name="O'Malley M.A."/>
            <person name="Stajich J.E."/>
            <person name="Spatafora J.W."/>
            <person name="Visel A."/>
            <person name="Grigoriev I.V."/>
        </authorList>
    </citation>
    <scope>NUCLEOTIDE SEQUENCE [LARGE SCALE GENOMIC DNA]</scope>
    <source>
        <strain evidence="1 2">JEL800</strain>
    </source>
</reference>
<sequence length="272" mass="31443">MVLIFLNQSLVATHLSGNLSFPQPLRDKYSDALNSIIKLHNPLPQANTRSHANKYPDRVTRSGVIDNSLGFMNGHHMNTLTNLKIREERRKTSDKMTGSLSYLYRTASAAKVVERLNSVLFKESVDRMNRVNELVEEHNNGSLKLLEANGGFLIRYLAVNVFNEEHHDQHDCRKIPSTLLYSGDISKNSNYLCFTDYDIRLPIAAWTIIQMMAWSLNHEVGIVDTFTDKFNNRRVEVFGSYDSLYRNFNKREEQKVCIFKPLYFFITRVLVC</sequence>
<comment type="caution">
    <text evidence="1">The sequence shown here is derived from an EMBL/GenBank/DDBJ whole genome shotgun (WGS) entry which is preliminary data.</text>
</comment>
<evidence type="ECO:0000313" key="1">
    <source>
        <dbReference type="EMBL" id="ORY22776.1"/>
    </source>
</evidence>
<accession>A0A1Y2AJT5</accession>
<evidence type="ECO:0000313" key="2">
    <source>
        <dbReference type="Proteomes" id="UP000193642"/>
    </source>
</evidence>
<dbReference type="EMBL" id="MCGO01000172">
    <property type="protein sequence ID" value="ORY22776.1"/>
    <property type="molecule type" value="Genomic_DNA"/>
</dbReference>
<dbReference type="Gene3D" id="3.60.130.30">
    <property type="match status" value="1"/>
</dbReference>
<proteinExistence type="predicted"/>
<protein>
    <submittedName>
        <fullName evidence="1">Uncharacterized protein</fullName>
    </submittedName>
</protein>
<dbReference type="AlphaFoldDB" id="A0A1Y2AJT5"/>
<dbReference type="Proteomes" id="UP000193642">
    <property type="component" value="Unassembled WGS sequence"/>
</dbReference>
<dbReference type="OrthoDB" id="2159469at2759"/>
<organism evidence="1 2">
    <name type="scientific">Rhizoclosmatium globosum</name>
    <dbReference type="NCBI Taxonomy" id="329046"/>
    <lineage>
        <taxon>Eukaryota</taxon>
        <taxon>Fungi</taxon>
        <taxon>Fungi incertae sedis</taxon>
        <taxon>Chytridiomycota</taxon>
        <taxon>Chytridiomycota incertae sedis</taxon>
        <taxon>Chytridiomycetes</taxon>
        <taxon>Chytridiales</taxon>
        <taxon>Chytriomycetaceae</taxon>
        <taxon>Rhizoclosmatium</taxon>
    </lineage>
</organism>
<gene>
    <name evidence="1" type="ORF">BCR33DRAFT_149139</name>
</gene>